<dbReference type="EMBL" id="AZMM01002736">
    <property type="protein sequence ID" value="ETJ43269.1"/>
    <property type="molecule type" value="Genomic_DNA"/>
</dbReference>
<gene>
    <name evidence="1" type="ORF">Q604_UNBC02736G0001</name>
</gene>
<protein>
    <submittedName>
        <fullName evidence="1">Uncharacterized protein</fullName>
    </submittedName>
</protein>
<dbReference type="AlphaFoldDB" id="W1YQ26"/>
<feature type="non-terminal residue" evidence="1">
    <location>
        <position position="26"/>
    </location>
</feature>
<name>W1YQ26_9ZZZZ</name>
<proteinExistence type="predicted"/>
<accession>W1YQ26</accession>
<evidence type="ECO:0000313" key="1">
    <source>
        <dbReference type="EMBL" id="ETJ43269.1"/>
    </source>
</evidence>
<sequence length="26" mass="3116">MRAFKLTDITILLKHLHYLNDVSIFL</sequence>
<comment type="caution">
    <text evidence="1">The sequence shown here is derived from an EMBL/GenBank/DDBJ whole genome shotgun (WGS) entry which is preliminary data.</text>
</comment>
<reference evidence="1" key="1">
    <citation type="submission" date="2013-12" db="EMBL/GenBank/DDBJ databases">
        <title>A Varibaculum cambriense genome reconstructed from a premature infant gut community with otherwise low bacterial novelty that shifts toward anaerobic metabolism during the third week of life.</title>
        <authorList>
            <person name="Brown C.T."/>
            <person name="Sharon I."/>
            <person name="Thomas B.C."/>
            <person name="Castelle C.J."/>
            <person name="Morowitz M.J."/>
            <person name="Banfield J.F."/>
        </authorList>
    </citation>
    <scope>NUCLEOTIDE SEQUENCE</scope>
</reference>
<organism evidence="1">
    <name type="scientific">human gut metagenome</name>
    <dbReference type="NCBI Taxonomy" id="408170"/>
    <lineage>
        <taxon>unclassified sequences</taxon>
        <taxon>metagenomes</taxon>
        <taxon>organismal metagenomes</taxon>
    </lineage>
</organism>